<evidence type="ECO:0000256" key="1">
    <source>
        <dbReference type="ARBA" id="ARBA00006479"/>
    </source>
</evidence>
<name>A0A4S4NJZ3_9RHOB</name>
<sequence length="404" mass="42445">MAPADGATGATHLKRVGRRRVLETIRRVGKIARIDIAQETGLSPATVTAATSDLMNAGLIEEVAQDLGGTVKRGRPRVLLRLRAKAHLVAGVKIAHRRASVLIADFEGKEIASADTDLPSARMTADGLMQEIARAVAAACACAGIASADLSGVGVALAGQIDATSNFVHWSSSLTDRNVDFGTDPAEGAPWPVFFDNDANLVAKAEHLMGEGRGVDNFLVVTVEHGVGMGIVIDGKIYRGVHGCGAEFGHTKVALDGALCQCGQTGCLEAYLGDYAVLRAAGLTPAMDAPADIGLVQKAALAGDARAQDALTRASDMFALGMANMINLFDPELIILSGAQTCFDHLHSPKVTEKIQNSVLRIDAPLPDIRVHQWGDLMWARGAATFAIEQISLRTIQTMAQNAA</sequence>
<dbReference type="PANTHER" id="PTHR18964">
    <property type="entry name" value="ROK (REPRESSOR, ORF, KINASE) FAMILY"/>
    <property type="match status" value="1"/>
</dbReference>
<dbReference type="Gene3D" id="3.30.420.40">
    <property type="match status" value="2"/>
</dbReference>
<dbReference type="SUPFAM" id="SSF46785">
    <property type="entry name" value="Winged helix' DNA-binding domain"/>
    <property type="match status" value="1"/>
</dbReference>
<dbReference type="Gene3D" id="1.10.10.10">
    <property type="entry name" value="Winged helix-like DNA-binding domain superfamily/Winged helix DNA-binding domain"/>
    <property type="match status" value="1"/>
</dbReference>
<gene>
    <name evidence="2" type="ORF">E4Z66_03195</name>
</gene>
<evidence type="ECO:0000313" key="2">
    <source>
        <dbReference type="EMBL" id="THH38591.1"/>
    </source>
</evidence>
<dbReference type="EMBL" id="SRKY01000001">
    <property type="protein sequence ID" value="THH38591.1"/>
    <property type="molecule type" value="Genomic_DNA"/>
</dbReference>
<comment type="caution">
    <text evidence="2">The sequence shown here is derived from an EMBL/GenBank/DDBJ whole genome shotgun (WGS) entry which is preliminary data.</text>
</comment>
<dbReference type="OrthoDB" id="9810372at2"/>
<dbReference type="PANTHER" id="PTHR18964:SF149">
    <property type="entry name" value="BIFUNCTIONAL UDP-N-ACETYLGLUCOSAMINE 2-EPIMERASE_N-ACETYLMANNOSAMINE KINASE"/>
    <property type="match status" value="1"/>
</dbReference>
<dbReference type="InterPro" id="IPR011991">
    <property type="entry name" value="ArsR-like_HTH"/>
</dbReference>
<dbReference type="InterPro" id="IPR000600">
    <property type="entry name" value="ROK"/>
</dbReference>
<dbReference type="PROSITE" id="PS01125">
    <property type="entry name" value="ROK"/>
    <property type="match status" value="1"/>
</dbReference>
<dbReference type="InterPro" id="IPR036388">
    <property type="entry name" value="WH-like_DNA-bd_sf"/>
</dbReference>
<proteinExistence type="inferred from homology"/>
<dbReference type="SUPFAM" id="SSF53067">
    <property type="entry name" value="Actin-like ATPase domain"/>
    <property type="match status" value="1"/>
</dbReference>
<dbReference type="InterPro" id="IPR049874">
    <property type="entry name" value="ROK_cs"/>
</dbReference>
<dbReference type="InterPro" id="IPR036390">
    <property type="entry name" value="WH_DNA-bd_sf"/>
</dbReference>
<dbReference type="Pfam" id="PF13412">
    <property type="entry name" value="HTH_24"/>
    <property type="match status" value="1"/>
</dbReference>
<reference evidence="2 3" key="1">
    <citation type="submission" date="2019-04" db="EMBL/GenBank/DDBJ databases">
        <title>Shimia ponticola sp. nov., isolated from seawater.</title>
        <authorList>
            <person name="Kim Y.-O."/>
            <person name="Yoon J.-H."/>
        </authorList>
    </citation>
    <scope>NUCLEOTIDE SEQUENCE [LARGE SCALE GENOMIC DNA]</scope>
    <source>
        <strain evidence="2 3">MYP11</strain>
    </source>
</reference>
<dbReference type="Pfam" id="PF00480">
    <property type="entry name" value="ROK"/>
    <property type="match status" value="1"/>
</dbReference>
<dbReference type="AlphaFoldDB" id="A0A4S4NJZ3"/>
<dbReference type="Proteomes" id="UP000306602">
    <property type="component" value="Unassembled WGS sequence"/>
</dbReference>
<dbReference type="InterPro" id="IPR043129">
    <property type="entry name" value="ATPase_NBD"/>
</dbReference>
<comment type="similarity">
    <text evidence="1">Belongs to the ROK (NagC/XylR) family.</text>
</comment>
<dbReference type="RefSeq" id="WP_136461484.1">
    <property type="nucleotide sequence ID" value="NZ_SRKY01000001.1"/>
</dbReference>
<organism evidence="2 3">
    <name type="scientific">Aliishimia ponticola</name>
    <dbReference type="NCBI Taxonomy" id="2499833"/>
    <lineage>
        <taxon>Bacteria</taxon>
        <taxon>Pseudomonadati</taxon>
        <taxon>Pseudomonadota</taxon>
        <taxon>Alphaproteobacteria</taxon>
        <taxon>Rhodobacterales</taxon>
        <taxon>Paracoccaceae</taxon>
        <taxon>Aliishimia</taxon>
    </lineage>
</organism>
<evidence type="ECO:0000313" key="3">
    <source>
        <dbReference type="Proteomes" id="UP000306602"/>
    </source>
</evidence>
<dbReference type="CDD" id="cd00090">
    <property type="entry name" value="HTH_ARSR"/>
    <property type="match status" value="1"/>
</dbReference>
<protein>
    <submittedName>
        <fullName evidence="2">ROK family transcriptional regulator</fullName>
    </submittedName>
</protein>
<keyword evidence="3" id="KW-1185">Reference proteome</keyword>
<dbReference type="GO" id="GO:0006355">
    <property type="term" value="P:regulation of DNA-templated transcription"/>
    <property type="evidence" value="ECO:0007669"/>
    <property type="project" value="UniProtKB-ARBA"/>
</dbReference>
<accession>A0A4S4NJZ3</accession>